<keyword evidence="1" id="KW-0472">Membrane</keyword>
<keyword evidence="3" id="KW-1185">Reference proteome</keyword>
<gene>
    <name evidence="2" type="ORF">BgAZ_304060</name>
</gene>
<evidence type="ECO:0000313" key="3">
    <source>
        <dbReference type="Proteomes" id="UP001230268"/>
    </source>
</evidence>
<reference evidence="2" key="1">
    <citation type="submission" date="2023-08" db="EMBL/GenBank/DDBJ databases">
        <title>Draft sequence of the Babesia gibsoni genome.</title>
        <authorList>
            <person name="Yamagishi J.Y."/>
            <person name="Xuan X.X."/>
        </authorList>
    </citation>
    <scope>NUCLEOTIDE SEQUENCE</scope>
    <source>
        <strain evidence="2">Azabu</strain>
    </source>
</reference>
<keyword evidence="1 2" id="KW-0812">Transmembrane</keyword>
<dbReference type="Pfam" id="PF05990">
    <property type="entry name" value="DUF900"/>
    <property type="match status" value="1"/>
</dbReference>
<protein>
    <submittedName>
        <fullName evidence="2">ABC transmembrane type-1 domain-containing protein</fullName>
    </submittedName>
</protein>
<feature type="transmembrane region" description="Helical" evidence="1">
    <location>
        <begin position="127"/>
        <end position="145"/>
    </location>
</feature>
<name>A0AAD8LK25_BABGI</name>
<proteinExistence type="predicted"/>
<sequence>MEEINGIMDNDGCHVSFTEDVKDGEGLCASDGNVYSEERPSISVDMSKKIKMAPNLKDLMMHKTILFMDYRRLRRRFNGIRQPMSYNKALFISLFCVCLAIVPFVYFKEEESHYVIGVEIGRGVIPYASSIFFVFGSFLLAWMQLSTPFKWPVAISYAFMFATLIVMIVLKHVIDLGEFVWISLTSYAVIQIIVLVMTRIVIWLGPLLALNGLFFPCTEHFHLLERIRKGTSLNITISRYNDYSVICGANAFGICTCIYRVSYRGFRWLIKRIFNKGAMKKGDTPFSHQMRYRGEVDEDELPHGYGEWLEDDSYGERLQGYWWHGYPIGPFSSQEIGSGSMLANTRVAFITDTKRTNGKVRYGVSSTECSISGNFFREFPLTYFFNPLYNDKRDCNPGGFYKRCKFFNVLHDQYSGLKGASFKWCVRMLRSQFFLNMPSNTSTITVYIDRLSKSLRLDGYKKVGEKIKEEGSDEITIKVVTRKGSCMRGLLCDEATNNGDINHICGKTCSTINSNDGENKVEHITEDNGLRLNMSSTKIKMSHSRSILNVPPPAHGKDGISHLFLDEDAWEDQVNAAAPQIAVKGWAPISSFGKMGCIADQAVIYIHGYNVTLREACSQMAHIVAFSKLPPYVLPFVFNWDGQYWGPFGAFAYLKAKVVTQHPGLEESFCDLLTELRAMEIKHLHVIVHSCGARVFFKVFNAAIHKGLIQPVVGNDPQYIYGNDVTVDYEGKRNSSSSLIRMDTLMLLNPDFPMKQFRDHEYFVVRSYCDHIVMYADTRDHCLTISELFNREISLGMSVFGMCTTPEILEEAVFGLEEAGIFSQFNKAQNVAEIPYVSSYTIYKGSPPLSRRGETVGGIYSVEITSTENVMQLVKREVEHNSVMLPTQNNVIYNMSHKDSGEVSPCDNTRLSEDLGLENRPLWLDMDVIDTTMIDTNVDFLKHSLYQMKREIMDDLREVILMKIRADQRHTRLDRRRGNVFVFRVAPAAVNHLFRGP</sequence>
<feature type="transmembrane region" description="Helical" evidence="1">
    <location>
        <begin position="89"/>
        <end position="107"/>
    </location>
</feature>
<evidence type="ECO:0000256" key="1">
    <source>
        <dbReference type="SAM" id="Phobius"/>
    </source>
</evidence>
<dbReference type="InterPro" id="IPR010297">
    <property type="entry name" value="DUF900_hydrolase"/>
</dbReference>
<organism evidence="2 3">
    <name type="scientific">Babesia gibsoni</name>
    <dbReference type="NCBI Taxonomy" id="33632"/>
    <lineage>
        <taxon>Eukaryota</taxon>
        <taxon>Sar</taxon>
        <taxon>Alveolata</taxon>
        <taxon>Apicomplexa</taxon>
        <taxon>Aconoidasida</taxon>
        <taxon>Piroplasmida</taxon>
        <taxon>Babesiidae</taxon>
        <taxon>Babesia</taxon>
    </lineage>
</organism>
<dbReference type="AlphaFoldDB" id="A0AAD8LK25"/>
<keyword evidence="1" id="KW-1133">Transmembrane helix</keyword>
<dbReference type="PANTHER" id="PTHR36513">
    <property type="entry name" value="ABC TRANSMEMBRANE TYPE-1 DOMAIN-CONTAINING PROTEIN"/>
    <property type="match status" value="1"/>
</dbReference>
<comment type="caution">
    <text evidence="2">The sequence shown here is derived from an EMBL/GenBank/DDBJ whole genome shotgun (WGS) entry which is preliminary data.</text>
</comment>
<dbReference type="PANTHER" id="PTHR36513:SF1">
    <property type="entry name" value="TRANSMEMBRANE PROTEIN"/>
    <property type="match status" value="1"/>
</dbReference>
<dbReference type="Proteomes" id="UP001230268">
    <property type="component" value="Unassembled WGS sequence"/>
</dbReference>
<feature type="transmembrane region" description="Helical" evidence="1">
    <location>
        <begin position="151"/>
        <end position="170"/>
    </location>
</feature>
<evidence type="ECO:0000313" key="2">
    <source>
        <dbReference type="EMBL" id="KAK1442888.1"/>
    </source>
</evidence>
<accession>A0AAD8LK25</accession>
<dbReference type="EMBL" id="JAVEPI010000003">
    <property type="protein sequence ID" value="KAK1442888.1"/>
    <property type="molecule type" value="Genomic_DNA"/>
</dbReference>
<feature type="transmembrane region" description="Helical" evidence="1">
    <location>
        <begin position="179"/>
        <end position="204"/>
    </location>
</feature>